<name>A0A0V1D020_TRIBR</name>
<dbReference type="Proteomes" id="UP000054653">
    <property type="component" value="Unassembled WGS sequence"/>
</dbReference>
<proteinExistence type="predicted"/>
<dbReference type="OrthoDB" id="5925206at2759"/>
<comment type="caution">
    <text evidence="1">The sequence shown here is derived from an EMBL/GenBank/DDBJ whole genome shotgun (WGS) entry which is preliminary data.</text>
</comment>
<accession>A0A0V1D020</accession>
<dbReference type="AlphaFoldDB" id="A0A0V1D020"/>
<sequence length="84" mass="10138">MSFRYYHYSCECRPRAYLVNQCLEQQSRCALSSFSQYRLQLGVRYSMKLRSFVQYFFVLGKSIFLHFPSNWNKFINIVSGRIEV</sequence>
<reference evidence="1 2" key="1">
    <citation type="submission" date="2015-01" db="EMBL/GenBank/DDBJ databases">
        <title>Evolution of Trichinella species and genotypes.</title>
        <authorList>
            <person name="Korhonen P.K."/>
            <person name="Edoardo P."/>
            <person name="Giuseppe L.R."/>
            <person name="Gasser R.B."/>
        </authorList>
    </citation>
    <scope>NUCLEOTIDE SEQUENCE [LARGE SCALE GENOMIC DNA]</scope>
    <source>
        <strain evidence="1">ISS120</strain>
    </source>
</reference>
<keyword evidence="2" id="KW-1185">Reference proteome</keyword>
<organism evidence="1 2">
    <name type="scientific">Trichinella britovi</name>
    <name type="common">Parasitic roundworm</name>
    <dbReference type="NCBI Taxonomy" id="45882"/>
    <lineage>
        <taxon>Eukaryota</taxon>
        <taxon>Metazoa</taxon>
        <taxon>Ecdysozoa</taxon>
        <taxon>Nematoda</taxon>
        <taxon>Enoplea</taxon>
        <taxon>Dorylaimia</taxon>
        <taxon>Trichinellida</taxon>
        <taxon>Trichinellidae</taxon>
        <taxon>Trichinella</taxon>
    </lineage>
</organism>
<evidence type="ECO:0000313" key="2">
    <source>
        <dbReference type="Proteomes" id="UP000054653"/>
    </source>
</evidence>
<evidence type="ECO:0000313" key="1">
    <source>
        <dbReference type="EMBL" id="KRY54830.1"/>
    </source>
</evidence>
<dbReference type="EMBL" id="JYDI01000064">
    <property type="protein sequence ID" value="KRY54830.1"/>
    <property type="molecule type" value="Genomic_DNA"/>
</dbReference>
<protein>
    <submittedName>
        <fullName evidence="1">Uncharacterized protein</fullName>
    </submittedName>
</protein>
<gene>
    <name evidence="1" type="ORF">T03_4130</name>
</gene>